<dbReference type="Gene3D" id="1.20.5.780">
    <property type="entry name" value="Single helix bin"/>
    <property type="match status" value="1"/>
</dbReference>
<evidence type="ECO:0000313" key="1">
    <source>
        <dbReference type="EMBL" id="QOR47320.1"/>
    </source>
</evidence>
<evidence type="ECO:0000313" key="2">
    <source>
        <dbReference type="Proteomes" id="UP000594961"/>
    </source>
</evidence>
<dbReference type="InterPro" id="IPR010985">
    <property type="entry name" value="Ribbon_hlx_hlx"/>
</dbReference>
<accession>A0A7M1QZ69</accession>
<accession>A0A8A5UAG3</accession>
<reference evidence="1 2" key="1">
    <citation type="submission" date="2020-10" db="EMBL/GenBank/DDBJ databases">
        <title>Trueperella pecoris sp. nov. isolated from bovine and porcine specimens.</title>
        <authorList>
            <person name="Schoenecker L."/>
            <person name="Schnydrig P."/>
            <person name="Brodard I."/>
            <person name="Thomann A."/>
            <person name="Hemphill A."/>
            <person name="Rodriguez-Campos S."/>
            <person name="Perreten V."/>
            <person name="Jores J."/>
            <person name="Kittl S."/>
        </authorList>
    </citation>
    <scope>NUCLEOTIDE SEQUENCE [LARGE SCALE GENOMIC DNA]</scope>
    <source>
        <strain evidence="1 2">19OD0592</strain>
    </source>
</reference>
<dbReference type="InterPro" id="IPR046257">
    <property type="entry name" value="DUF6290"/>
</dbReference>
<protein>
    <submittedName>
        <fullName evidence="1">DUF1778 domain-containing protein</fullName>
    </submittedName>
</protein>
<dbReference type="EMBL" id="CP063212">
    <property type="protein sequence ID" value="QOR47320.1"/>
    <property type="molecule type" value="Genomic_DNA"/>
</dbReference>
<dbReference type="NCBIfam" id="NF046040">
    <property type="entry name" value="RelB_antitoxin"/>
    <property type="match status" value="1"/>
</dbReference>
<dbReference type="Pfam" id="PF19807">
    <property type="entry name" value="DUF6290"/>
    <property type="match status" value="1"/>
</dbReference>
<dbReference type="AlphaFoldDB" id="A0A7M1QZ69"/>
<sequence length="71" mass="8187">MATMTLRVSDEDAELVRRYAAFEGKSLSDFMRDAIFEKLEDAEDLATLREAMRNDDGTRYTHEEVLKELGL</sequence>
<proteinExistence type="predicted"/>
<dbReference type="SUPFAM" id="SSF47598">
    <property type="entry name" value="Ribbon-helix-helix"/>
    <property type="match status" value="1"/>
</dbReference>
<gene>
    <name evidence="1" type="ORF">INS90_08650</name>
</gene>
<dbReference type="GO" id="GO:0006355">
    <property type="term" value="P:regulation of DNA-templated transcription"/>
    <property type="evidence" value="ECO:0007669"/>
    <property type="project" value="InterPro"/>
</dbReference>
<name>A0A7M1QZ69_9ACTO</name>
<dbReference type="Proteomes" id="UP000594961">
    <property type="component" value="Chromosome"/>
</dbReference>
<organism evidence="1 2">
    <name type="scientific">Trueperella pecoris</name>
    <dbReference type="NCBI Taxonomy" id="2733571"/>
    <lineage>
        <taxon>Bacteria</taxon>
        <taxon>Bacillati</taxon>
        <taxon>Actinomycetota</taxon>
        <taxon>Actinomycetes</taxon>
        <taxon>Actinomycetales</taxon>
        <taxon>Actinomycetaceae</taxon>
        <taxon>Trueperella</taxon>
    </lineage>
</organism>